<dbReference type="Gene3D" id="1.20.910.10">
    <property type="entry name" value="Heme oxygenase-like"/>
    <property type="match status" value="1"/>
</dbReference>
<proteinExistence type="predicted"/>
<sequence length="201" mass="22288">MTLGDVSFGLSALLYSARHSNTTLACAFPVLFQMSQPTCQGFVSMDADLWTESIEHPFLQRCRDATIPQHCFDWWLQQDYGFVLNFQQLSKTVLNQAPEEDKPTFINGLAALDAELKFYQAQAASRGPQESGQLSKYTTRLGNVQDLCSRPTTYMQSAGAARTSATTSTNLSSKPIMPCQTPARTRPKLHVRSAGGLLSWR</sequence>
<dbReference type="Pfam" id="PF03070">
    <property type="entry name" value="TENA_THI-4"/>
    <property type="match status" value="1"/>
</dbReference>
<organism evidence="3 4">
    <name type="scientific">Apatococcus fuscideae</name>
    <dbReference type="NCBI Taxonomy" id="2026836"/>
    <lineage>
        <taxon>Eukaryota</taxon>
        <taxon>Viridiplantae</taxon>
        <taxon>Chlorophyta</taxon>
        <taxon>core chlorophytes</taxon>
        <taxon>Trebouxiophyceae</taxon>
        <taxon>Chlorellales</taxon>
        <taxon>Chlorellaceae</taxon>
        <taxon>Apatococcus</taxon>
    </lineage>
</organism>
<feature type="domain" description="Thiaminase-2/PQQC" evidence="2">
    <location>
        <begin position="48"/>
        <end position="88"/>
    </location>
</feature>
<feature type="compositionally biased region" description="Low complexity" evidence="1">
    <location>
        <begin position="160"/>
        <end position="173"/>
    </location>
</feature>
<accession>A0AAW1RLC3</accession>
<evidence type="ECO:0000256" key="1">
    <source>
        <dbReference type="SAM" id="MobiDB-lite"/>
    </source>
</evidence>
<dbReference type="GO" id="GO:0006772">
    <property type="term" value="P:thiamine metabolic process"/>
    <property type="evidence" value="ECO:0007669"/>
    <property type="project" value="UniProtKB-ARBA"/>
</dbReference>
<gene>
    <name evidence="3" type="ORF">WJX84_010155</name>
</gene>
<dbReference type="SUPFAM" id="SSF48613">
    <property type="entry name" value="Heme oxygenase-like"/>
    <property type="match status" value="1"/>
</dbReference>
<comment type="caution">
    <text evidence="3">The sequence shown here is derived from an EMBL/GenBank/DDBJ whole genome shotgun (WGS) entry which is preliminary data.</text>
</comment>
<dbReference type="InterPro" id="IPR016084">
    <property type="entry name" value="Haem_Oase-like_multi-hlx"/>
</dbReference>
<dbReference type="Proteomes" id="UP001485043">
    <property type="component" value="Unassembled WGS sequence"/>
</dbReference>
<evidence type="ECO:0000259" key="2">
    <source>
        <dbReference type="Pfam" id="PF03070"/>
    </source>
</evidence>
<reference evidence="3 4" key="1">
    <citation type="journal article" date="2024" name="Nat. Commun.">
        <title>Phylogenomics reveals the evolutionary origins of lichenization in chlorophyte algae.</title>
        <authorList>
            <person name="Puginier C."/>
            <person name="Libourel C."/>
            <person name="Otte J."/>
            <person name="Skaloud P."/>
            <person name="Haon M."/>
            <person name="Grisel S."/>
            <person name="Petersen M."/>
            <person name="Berrin J.G."/>
            <person name="Delaux P.M."/>
            <person name="Dal Grande F."/>
            <person name="Keller J."/>
        </authorList>
    </citation>
    <scope>NUCLEOTIDE SEQUENCE [LARGE SCALE GENOMIC DNA]</scope>
    <source>
        <strain evidence="3 4">SAG 2523</strain>
    </source>
</reference>
<feature type="region of interest" description="Disordered" evidence="1">
    <location>
        <begin position="160"/>
        <end position="201"/>
    </location>
</feature>
<dbReference type="AlphaFoldDB" id="A0AAW1RLC3"/>
<dbReference type="InterPro" id="IPR004305">
    <property type="entry name" value="Thiaminase-2/PQQC"/>
</dbReference>
<evidence type="ECO:0000313" key="3">
    <source>
        <dbReference type="EMBL" id="KAK9833966.1"/>
    </source>
</evidence>
<keyword evidence="4" id="KW-1185">Reference proteome</keyword>
<protein>
    <recommendedName>
        <fullName evidence="2">Thiaminase-2/PQQC domain-containing protein</fullName>
    </recommendedName>
</protein>
<dbReference type="EMBL" id="JALJOV010002146">
    <property type="protein sequence ID" value="KAK9833966.1"/>
    <property type="molecule type" value="Genomic_DNA"/>
</dbReference>
<evidence type="ECO:0000313" key="4">
    <source>
        <dbReference type="Proteomes" id="UP001485043"/>
    </source>
</evidence>
<name>A0AAW1RLC3_9CHLO</name>